<feature type="compositionally biased region" description="Acidic residues" evidence="9">
    <location>
        <begin position="375"/>
        <end position="407"/>
    </location>
</feature>
<dbReference type="Pfam" id="PF00069">
    <property type="entry name" value="Pkinase"/>
    <property type="match status" value="1"/>
</dbReference>
<feature type="compositionally biased region" description="Low complexity" evidence="9">
    <location>
        <begin position="362"/>
        <end position="374"/>
    </location>
</feature>
<reference evidence="11 12" key="1">
    <citation type="submission" date="2017-06" db="EMBL/GenBank/DDBJ databases">
        <title>Aedes aegypti genome working group (AGWG) sequencing and assembly.</title>
        <authorList>
            <consortium name="Aedes aegypti Genome Working Group (AGWG)"/>
            <person name="Matthews B.J."/>
        </authorList>
    </citation>
    <scope>NUCLEOTIDE SEQUENCE [LARGE SCALE GENOMIC DNA]</scope>
    <source>
        <strain evidence="11 12">LVP_AGWG</strain>
    </source>
</reference>
<evidence type="ECO:0000313" key="11">
    <source>
        <dbReference type="EnsemblMetazoa" id="AAEL014729-PB"/>
    </source>
</evidence>
<dbReference type="InterPro" id="IPR011009">
    <property type="entry name" value="Kinase-like_dom_sf"/>
</dbReference>
<dbReference type="GO" id="GO:0005737">
    <property type="term" value="C:cytoplasm"/>
    <property type="evidence" value="ECO:0007669"/>
    <property type="project" value="TreeGrafter"/>
</dbReference>
<evidence type="ECO:0000256" key="3">
    <source>
        <dbReference type="ARBA" id="ARBA00022679"/>
    </source>
</evidence>
<keyword evidence="3" id="KW-0808">Transferase</keyword>
<dbReference type="InterPro" id="IPR000719">
    <property type="entry name" value="Prot_kinase_dom"/>
</dbReference>
<evidence type="ECO:0000256" key="6">
    <source>
        <dbReference type="ARBA" id="ARBA00022840"/>
    </source>
</evidence>
<protein>
    <recommendedName>
        <fullName evidence="10">Protein kinase domain-containing protein</fullName>
    </recommendedName>
</protein>
<keyword evidence="5" id="KW-0418">Kinase</keyword>
<dbReference type="PANTHER" id="PTHR48012:SF10">
    <property type="entry name" value="FI20177P1"/>
    <property type="match status" value="1"/>
</dbReference>
<keyword evidence="12" id="KW-1185">Reference proteome</keyword>
<feature type="region of interest" description="Disordered" evidence="9">
    <location>
        <begin position="20"/>
        <end position="41"/>
    </location>
</feature>
<dbReference type="FunCoup" id="A0A6I8TGB3">
    <property type="interactions" value="130"/>
</dbReference>
<accession>A0A6I8TGB3</accession>
<dbReference type="InParanoid" id="A0A6I8TGB3"/>
<dbReference type="AlphaFoldDB" id="A0A6I8TGB3"/>
<evidence type="ECO:0000256" key="5">
    <source>
        <dbReference type="ARBA" id="ARBA00022777"/>
    </source>
</evidence>
<reference evidence="11" key="2">
    <citation type="submission" date="2020-05" db="UniProtKB">
        <authorList>
            <consortium name="EnsemblMetazoa"/>
        </authorList>
    </citation>
    <scope>IDENTIFICATION</scope>
    <source>
        <strain evidence="11">LVP_AGWG</strain>
    </source>
</reference>
<evidence type="ECO:0000256" key="2">
    <source>
        <dbReference type="ARBA" id="ARBA00022527"/>
    </source>
</evidence>
<dbReference type="InterPro" id="IPR050629">
    <property type="entry name" value="STE20/SPS1-PAK"/>
</dbReference>
<feature type="region of interest" description="Disordered" evidence="9">
    <location>
        <begin position="333"/>
        <end position="420"/>
    </location>
</feature>
<comment type="similarity">
    <text evidence="1">Belongs to the protein kinase superfamily. STE Ser/Thr protein kinase family. STE20 subfamily.</text>
</comment>
<feature type="domain" description="Protein kinase" evidence="10">
    <location>
        <begin position="47"/>
        <end position="461"/>
    </location>
</feature>
<dbReference type="SMART" id="SM00220">
    <property type="entry name" value="S_TKc"/>
    <property type="match status" value="1"/>
</dbReference>
<evidence type="ECO:0000256" key="1">
    <source>
        <dbReference type="ARBA" id="ARBA00008874"/>
    </source>
</evidence>
<dbReference type="GO" id="GO:0005524">
    <property type="term" value="F:ATP binding"/>
    <property type="evidence" value="ECO:0007669"/>
    <property type="project" value="UniProtKB-KW"/>
</dbReference>
<dbReference type="EnsemblMetazoa" id="AAEL014729-RB">
    <property type="protein sequence ID" value="AAEL014729-PB"/>
    <property type="gene ID" value="AAEL014729"/>
</dbReference>
<dbReference type="SUPFAM" id="SSF56112">
    <property type="entry name" value="Protein kinase-like (PK-like)"/>
    <property type="match status" value="1"/>
</dbReference>
<evidence type="ECO:0000313" key="12">
    <source>
        <dbReference type="Proteomes" id="UP000008820"/>
    </source>
</evidence>
<dbReference type="PANTHER" id="PTHR48012">
    <property type="entry name" value="STERILE20-LIKE KINASE, ISOFORM B-RELATED"/>
    <property type="match status" value="1"/>
</dbReference>
<dbReference type="PROSITE" id="PS50011">
    <property type="entry name" value="PROTEIN_KINASE_DOM"/>
    <property type="match status" value="1"/>
</dbReference>
<keyword evidence="4" id="KW-0547">Nucleotide-binding</keyword>
<dbReference type="OrthoDB" id="4062651at2759"/>
<feature type="region of interest" description="Disordered" evidence="9">
    <location>
        <begin position="464"/>
        <end position="486"/>
    </location>
</feature>
<evidence type="ECO:0000259" key="10">
    <source>
        <dbReference type="PROSITE" id="PS50011"/>
    </source>
</evidence>
<comment type="catalytic activity">
    <reaction evidence="8">
        <text>L-seryl-[protein] + ATP = O-phospho-L-seryl-[protein] + ADP + H(+)</text>
        <dbReference type="Rhea" id="RHEA:17989"/>
        <dbReference type="Rhea" id="RHEA-COMP:9863"/>
        <dbReference type="Rhea" id="RHEA-COMP:11604"/>
        <dbReference type="ChEBI" id="CHEBI:15378"/>
        <dbReference type="ChEBI" id="CHEBI:29999"/>
        <dbReference type="ChEBI" id="CHEBI:30616"/>
        <dbReference type="ChEBI" id="CHEBI:83421"/>
        <dbReference type="ChEBI" id="CHEBI:456216"/>
        <dbReference type="EC" id="2.7.11.1"/>
    </reaction>
</comment>
<dbReference type="PROSITE" id="PS00108">
    <property type="entry name" value="PROTEIN_KINASE_ST"/>
    <property type="match status" value="1"/>
</dbReference>
<evidence type="ECO:0000256" key="8">
    <source>
        <dbReference type="ARBA" id="ARBA00048679"/>
    </source>
</evidence>
<sequence length="486" mass="53671">METPLKNKVLTKLHQGDGFLTPAASSSASGNERSSRHLTSVTKLPSSPFLKKLGFGTGVEVLRIKRSPTKNSTRSPWAIKMLSRRNDPENAKLFGDRLTREAGILKQLSHPNIVGYRGFDSLEAGKEYIAMEYCNTSLGDLLQARYDDGLGSLEAAKIQRMSLDILNALDYLHTEALILHGDLKSFNILVKNDFEICKLCDFGVSLPLTKEGFLDTEKKKDAQYVGTGIWSAPEVLEEDVTLISSKADIFSFGLVVYETISLLPPHTFPGMMDESIASSADYAVMKSIIRGNSEGKPTTNRKLDVSEVIVLDDTEEEKDTSISGSAKKRKMAFKSFQSEQPAKKAAPEPDSTTDSTVISVPDDSITTVDDSAITIDDDDEEGEEEEDDAIEDEDEDEEYDEDEEGDYLDYGRLGTRPAIPDGINLSDEYNFILEMFYVCTQEDYEARPSAKTLLEAWHKKTGNGALATASDDAKDLNKNETVGEEQ</sequence>
<evidence type="ECO:0000256" key="4">
    <source>
        <dbReference type="ARBA" id="ARBA00022741"/>
    </source>
</evidence>
<evidence type="ECO:0000256" key="9">
    <source>
        <dbReference type="SAM" id="MobiDB-lite"/>
    </source>
</evidence>
<comment type="catalytic activity">
    <reaction evidence="7">
        <text>L-threonyl-[protein] + ATP = O-phospho-L-threonyl-[protein] + ADP + H(+)</text>
        <dbReference type="Rhea" id="RHEA:46608"/>
        <dbReference type="Rhea" id="RHEA-COMP:11060"/>
        <dbReference type="Rhea" id="RHEA-COMP:11605"/>
        <dbReference type="ChEBI" id="CHEBI:15378"/>
        <dbReference type="ChEBI" id="CHEBI:30013"/>
        <dbReference type="ChEBI" id="CHEBI:30616"/>
        <dbReference type="ChEBI" id="CHEBI:61977"/>
        <dbReference type="ChEBI" id="CHEBI:456216"/>
        <dbReference type="EC" id="2.7.11.1"/>
    </reaction>
</comment>
<organism evidence="11 12">
    <name type="scientific">Aedes aegypti</name>
    <name type="common">Yellowfever mosquito</name>
    <name type="synonym">Culex aegypti</name>
    <dbReference type="NCBI Taxonomy" id="7159"/>
    <lineage>
        <taxon>Eukaryota</taxon>
        <taxon>Metazoa</taxon>
        <taxon>Ecdysozoa</taxon>
        <taxon>Arthropoda</taxon>
        <taxon>Hexapoda</taxon>
        <taxon>Insecta</taxon>
        <taxon>Pterygota</taxon>
        <taxon>Neoptera</taxon>
        <taxon>Endopterygota</taxon>
        <taxon>Diptera</taxon>
        <taxon>Nematocera</taxon>
        <taxon>Culicoidea</taxon>
        <taxon>Culicidae</taxon>
        <taxon>Culicinae</taxon>
        <taxon>Aedini</taxon>
        <taxon>Aedes</taxon>
        <taxon>Stegomyia</taxon>
    </lineage>
</organism>
<proteinExistence type="inferred from homology"/>
<keyword evidence="6" id="KW-0067">ATP-binding</keyword>
<dbReference type="InterPro" id="IPR008271">
    <property type="entry name" value="Ser/Thr_kinase_AS"/>
</dbReference>
<dbReference type="GO" id="GO:0004674">
    <property type="term" value="F:protein serine/threonine kinase activity"/>
    <property type="evidence" value="ECO:0007669"/>
    <property type="project" value="UniProtKB-KW"/>
</dbReference>
<name>A0A6I8TGB3_AEDAE</name>
<dbReference type="Proteomes" id="UP000008820">
    <property type="component" value="Chromosome 1"/>
</dbReference>
<gene>
    <name evidence="11" type="primary">5565115</name>
</gene>
<evidence type="ECO:0000256" key="7">
    <source>
        <dbReference type="ARBA" id="ARBA00047899"/>
    </source>
</evidence>
<keyword evidence="2" id="KW-0723">Serine/threonine-protein kinase</keyword>
<dbReference type="Gene3D" id="1.10.510.10">
    <property type="entry name" value="Transferase(Phosphotransferase) domain 1"/>
    <property type="match status" value="1"/>
</dbReference>